<dbReference type="Gene3D" id="1.10.630.10">
    <property type="entry name" value="Cytochrome P450"/>
    <property type="match status" value="1"/>
</dbReference>
<keyword evidence="6 12" id="KW-0479">Metal-binding</keyword>
<dbReference type="InterPro" id="IPR001128">
    <property type="entry name" value="Cyt_P450"/>
</dbReference>
<proteinExistence type="inferred from homology"/>
<evidence type="ECO:0000256" key="11">
    <source>
        <dbReference type="ARBA" id="ARBA00023136"/>
    </source>
</evidence>
<keyword evidence="5" id="KW-0812">Transmembrane</keyword>
<dbReference type="PANTHER" id="PTHR24286">
    <property type="entry name" value="CYTOCHROME P450 26"/>
    <property type="match status" value="1"/>
</dbReference>
<dbReference type="GeneID" id="105173264"/>
<keyword evidence="15" id="KW-0732">Signal</keyword>
<dbReference type="KEGG" id="sind:105173264"/>
<keyword evidence="7" id="KW-1133">Transmembrane helix</keyword>
<evidence type="ECO:0000256" key="13">
    <source>
        <dbReference type="RuleBase" id="RU000461"/>
    </source>
</evidence>
<dbReference type="Proteomes" id="UP000504604">
    <property type="component" value="Linkage group LG11"/>
</dbReference>
<evidence type="ECO:0000256" key="9">
    <source>
        <dbReference type="ARBA" id="ARBA00023004"/>
    </source>
</evidence>
<evidence type="ECO:0000256" key="15">
    <source>
        <dbReference type="SAM" id="SignalP"/>
    </source>
</evidence>
<dbReference type="SUPFAM" id="SSF48264">
    <property type="entry name" value="Cytochrome P450"/>
    <property type="match status" value="1"/>
</dbReference>
<dbReference type="Pfam" id="PF00067">
    <property type="entry name" value="p450"/>
    <property type="match status" value="1"/>
</dbReference>
<name>A0A6I9U2W2_SESIN</name>
<evidence type="ECO:0000256" key="10">
    <source>
        <dbReference type="ARBA" id="ARBA00023033"/>
    </source>
</evidence>
<feature type="signal peptide" evidence="15">
    <location>
        <begin position="1"/>
        <end position="15"/>
    </location>
</feature>
<keyword evidence="10 13" id="KW-0503">Monooxygenase</keyword>
<keyword evidence="11" id="KW-0472">Membrane</keyword>
<dbReference type="PRINTS" id="PR00465">
    <property type="entry name" value="EP450IV"/>
</dbReference>
<dbReference type="GO" id="GO:0010268">
    <property type="term" value="P:brassinosteroid homeostasis"/>
    <property type="evidence" value="ECO:0007669"/>
    <property type="project" value="TreeGrafter"/>
</dbReference>
<evidence type="ECO:0000256" key="7">
    <source>
        <dbReference type="ARBA" id="ARBA00022989"/>
    </source>
</evidence>
<dbReference type="GO" id="GO:0005506">
    <property type="term" value="F:iron ion binding"/>
    <property type="evidence" value="ECO:0007669"/>
    <property type="project" value="InterPro"/>
</dbReference>
<sequence>MAILLLYVVVPLVVAVSLWVYRWRNPKCNGVLPPGSMGLPLIGETFEYFSAQPLEGIPPFIAKRMARYGPVFRTSLVGQPVVMSTDQEVNQYIFGQEGKMFQAWYTQSGFRITGEKGLPVHAGNSHKYLRNLIRDIVGLENLKEELVHEMDRITSKHLSRWAHSHEVDVKDAAEIMVVELGGKKFLGLEEGKALELRENYKNFKDALISFPLNVPGTAFHEAMQGRERAIKMIRSALDARRSSNGNHDFLDQIMREVEDEDTILTREVATDVLFLLLFASFETTSTTIALALHFLHRHPNVLQHLKEEHEKILSGRDNKETRGITWTEYKSMTFTHMVINETVRLADNVPGMFRKVMQEVKIKGYTIPAGWTVVVCPCATHLNPNEYEDPYLFNPWRWQGQELHAASKKFLAFGGGRRLCAGADFAKLQIAIFIHYLVTQYRWKITKEGVIVRKPGLAFPKALCVQLREARRD</sequence>
<evidence type="ECO:0000256" key="1">
    <source>
        <dbReference type="ARBA" id="ARBA00001971"/>
    </source>
</evidence>
<evidence type="ECO:0000256" key="2">
    <source>
        <dbReference type="ARBA" id="ARBA00004167"/>
    </source>
</evidence>
<dbReference type="InParanoid" id="A0A6I9U2W2"/>
<dbReference type="FunFam" id="1.10.630.10:FF:000020">
    <property type="entry name" value="Cytochrome P450 family protein"/>
    <property type="match status" value="1"/>
</dbReference>
<protein>
    <submittedName>
        <fullName evidence="17">Cytochrome P450 87A3-like</fullName>
    </submittedName>
</protein>
<dbReference type="GO" id="GO:0016705">
    <property type="term" value="F:oxidoreductase activity, acting on paired donors, with incorporation or reduction of molecular oxygen"/>
    <property type="evidence" value="ECO:0007669"/>
    <property type="project" value="InterPro"/>
</dbReference>
<keyword evidence="14" id="KW-0175">Coiled coil</keyword>
<comment type="subcellular location">
    <subcellularLocation>
        <location evidence="2">Membrane</location>
        <topology evidence="2">Single-pass membrane protein</topology>
    </subcellularLocation>
</comment>
<comment type="similarity">
    <text evidence="3 13">Belongs to the cytochrome P450 family.</text>
</comment>
<feature type="binding site" description="axial binding residue" evidence="12">
    <location>
        <position position="420"/>
    </location>
    <ligand>
        <name>heme</name>
        <dbReference type="ChEBI" id="CHEBI:30413"/>
    </ligand>
    <ligandPart>
        <name>Fe</name>
        <dbReference type="ChEBI" id="CHEBI:18248"/>
    </ligandPart>
</feature>
<dbReference type="GO" id="GO:0016020">
    <property type="term" value="C:membrane"/>
    <property type="evidence" value="ECO:0007669"/>
    <property type="project" value="UniProtKB-SubCell"/>
</dbReference>
<feature type="coiled-coil region" evidence="14">
    <location>
        <begin position="129"/>
        <end position="156"/>
    </location>
</feature>
<evidence type="ECO:0000313" key="16">
    <source>
        <dbReference type="Proteomes" id="UP000504604"/>
    </source>
</evidence>
<keyword evidence="8 13" id="KW-0560">Oxidoreductase</keyword>
<dbReference type="GO" id="GO:0016125">
    <property type="term" value="P:sterol metabolic process"/>
    <property type="evidence" value="ECO:0007669"/>
    <property type="project" value="TreeGrafter"/>
</dbReference>
<dbReference type="PROSITE" id="PS00086">
    <property type="entry name" value="CYTOCHROME_P450"/>
    <property type="match status" value="1"/>
</dbReference>
<dbReference type="GO" id="GO:0020037">
    <property type="term" value="F:heme binding"/>
    <property type="evidence" value="ECO:0007669"/>
    <property type="project" value="InterPro"/>
</dbReference>
<dbReference type="AlphaFoldDB" id="A0A6I9U2W2"/>
<dbReference type="GO" id="GO:0004497">
    <property type="term" value="F:monooxygenase activity"/>
    <property type="evidence" value="ECO:0007669"/>
    <property type="project" value="UniProtKB-KW"/>
</dbReference>
<accession>A0A6I9U2W2</accession>
<evidence type="ECO:0000256" key="4">
    <source>
        <dbReference type="ARBA" id="ARBA00022617"/>
    </source>
</evidence>
<evidence type="ECO:0000256" key="14">
    <source>
        <dbReference type="SAM" id="Coils"/>
    </source>
</evidence>
<evidence type="ECO:0000256" key="5">
    <source>
        <dbReference type="ARBA" id="ARBA00022692"/>
    </source>
</evidence>
<reference evidence="17" key="1">
    <citation type="submission" date="2025-08" db="UniProtKB">
        <authorList>
            <consortium name="RefSeq"/>
        </authorList>
    </citation>
    <scope>IDENTIFICATION</scope>
</reference>
<keyword evidence="4 12" id="KW-0349">Heme</keyword>
<dbReference type="InterPro" id="IPR017972">
    <property type="entry name" value="Cyt_P450_CS"/>
</dbReference>
<feature type="chain" id="PRO_5026809886" evidence="15">
    <location>
        <begin position="16"/>
        <end position="473"/>
    </location>
</feature>
<dbReference type="PRINTS" id="PR00385">
    <property type="entry name" value="P450"/>
</dbReference>
<organism evidence="16 17">
    <name type="scientific">Sesamum indicum</name>
    <name type="common">Oriental sesame</name>
    <name type="synonym">Sesamum orientale</name>
    <dbReference type="NCBI Taxonomy" id="4182"/>
    <lineage>
        <taxon>Eukaryota</taxon>
        <taxon>Viridiplantae</taxon>
        <taxon>Streptophyta</taxon>
        <taxon>Embryophyta</taxon>
        <taxon>Tracheophyta</taxon>
        <taxon>Spermatophyta</taxon>
        <taxon>Magnoliopsida</taxon>
        <taxon>eudicotyledons</taxon>
        <taxon>Gunneridae</taxon>
        <taxon>Pentapetalae</taxon>
        <taxon>asterids</taxon>
        <taxon>lamiids</taxon>
        <taxon>Lamiales</taxon>
        <taxon>Pedaliaceae</taxon>
        <taxon>Sesamum</taxon>
    </lineage>
</organism>
<keyword evidence="16" id="KW-1185">Reference proteome</keyword>
<dbReference type="CDD" id="cd11043">
    <property type="entry name" value="CYP90-like"/>
    <property type="match status" value="1"/>
</dbReference>
<evidence type="ECO:0000256" key="3">
    <source>
        <dbReference type="ARBA" id="ARBA00010617"/>
    </source>
</evidence>
<dbReference type="GO" id="GO:0016132">
    <property type="term" value="P:brassinosteroid biosynthetic process"/>
    <property type="evidence" value="ECO:0007669"/>
    <property type="project" value="TreeGrafter"/>
</dbReference>
<evidence type="ECO:0000256" key="6">
    <source>
        <dbReference type="ARBA" id="ARBA00022723"/>
    </source>
</evidence>
<evidence type="ECO:0000256" key="8">
    <source>
        <dbReference type="ARBA" id="ARBA00023002"/>
    </source>
</evidence>
<gene>
    <name evidence="17" type="primary">LOC105173264</name>
</gene>
<dbReference type="Gramene" id="SIN_1009919.t">
    <property type="protein sequence ID" value="SIN_1009919.t"/>
    <property type="gene ID" value="SIN_1009919"/>
</dbReference>
<dbReference type="InterPro" id="IPR002403">
    <property type="entry name" value="Cyt_P450_E_grp-IV"/>
</dbReference>
<dbReference type="OrthoDB" id="1372046at2759"/>
<comment type="cofactor">
    <cofactor evidence="1 12">
        <name>heme</name>
        <dbReference type="ChEBI" id="CHEBI:30413"/>
    </cofactor>
</comment>
<dbReference type="PANTHER" id="PTHR24286:SF185">
    <property type="entry name" value="CYTOCHROME P450 87A3-LIKE"/>
    <property type="match status" value="1"/>
</dbReference>
<keyword evidence="9 12" id="KW-0408">Iron</keyword>
<evidence type="ECO:0000313" key="17">
    <source>
        <dbReference type="RefSeq" id="XP_011093255.1"/>
    </source>
</evidence>
<dbReference type="RefSeq" id="XP_011093255.1">
    <property type="nucleotide sequence ID" value="XM_011094953.2"/>
</dbReference>
<dbReference type="InterPro" id="IPR036396">
    <property type="entry name" value="Cyt_P450_sf"/>
</dbReference>
<evidence type="ECO:0000256" key="12">
    <source>
        <dbReference type="PIRSR" id="PIRSR602403-1"/>
    </source>
</evidence>